<protein>
    <submittedName>
        <fullName evidence="3">Uncharacterized protein</fullName>
    </submittedName>
</protein>
<evidence type="ECO:0000256" key="1">
    <source>
        <dbReference type="SAM" id="Coils"/>
    </source>
</evidence>
<evidence type="ECO:0000256" key="2">
    <source>
        <dbReference type="SAM" id="MobiDB-lite"/>
    </source>
</evidence>
<evidence type="ECO:0000313" key="3">
    <source>
        <dbReference type="EMBL" id="KAK6991495.1"/>
    </source>
</evidence>
<keyword evidence="4" id="KW-1185">Reference proteome</keyword>
<comment type="caution">
    <text evidence="3">The sequence shown here is derived from an EMBL/GenBank/DDBJ whole genome shotgun (WGS) entry which is preliminary data.</text>
</comment>
<dbReference type="Proteomes" id="UP001362999">
    <property type="component" value="Unassembled WGS sequence"/>
</dbReference>
<name>A0AAV9ZRY4_9AGAR</name>
<evidence type="ECO:0000313" key="4">
    <source>
        <dbReference type="Proteomes" id="UP001362999"/>
    </source>
</evidence>
<gene>
    <name evidence="3" type="ORF">R3P38DRAFT_2803792</name>
</gene>
<dbReference type="EMBL" id="JAWWNJ010000117">
    <property type="protein sequence ID" value="KAK6991495.1"/>
    <property type="molecule type" value="Genomic_DNA"/>
</dbReference>
<accession>A0AAV9ZRY4</accession>
<keyword evidence="1" id="KW-0175">Coiled coil</keyword>
<reference evidence="3 4" key="1">
    <citation type="journal article" date="2024" name="J Genomics">
        <title>Draft genome sequencing and assembly of Favolaschia claudopus CIRM-BRFM 2984 isolated from oak limbs.</title>
        <authorList>
            <person name="Navarro D."/>
            <person name="Drula E."/>
            <person name="Chaduli D."/>
            <person name="Cazenave R."/>
            <person name="Ahrendt S."/>
            <person name="Wang J."/>
            <person name="Lipzen A."/>
            <person name="Daum C."/>
            <person name="Barry K."/>
            <person name="Grigoriev I.V."/>
            <person name="Favel A."/>
            <person name="Rosso M.N."/>
            <person name="Martin F."/>
        </authorList>
    </citation>
    <scope>NUCLEOTIDE SEQUENCE [LARGE SCALE GENOMIC DNA]</scope>
    <source>
        <strain evidence="3 4">CIRM-BRFM 2984</strain>
    </source>
</reference>
<proteinExistence type="predicted"/>
<organism evidence="3 4">
    <name type="scientific">Favolaschia claudopus</name>
    <dbReference type="NCBI Taxonomy" id="2862362"/>
    <lineage>
        <taxon>Eukaryota</taxon>
        <taxon>Fungi</taxon>
        <taxon>Dikarya</taxon>
        <taxon>Basidiomycota</taxon>
        <taxon>Agaricomycotina</taxon>
        <taxon>Agaricomycetes</taxon>
        <taxon>Agaricomycetidae</taxon>
        <taxon>Agaricales</taxon>
        <taxon>Marasmiineae</taxon>
        <taxon>Mycenaceae</taxon>
        <taxon>Favolaschia</taxon>
    </lineage>
</organism>
<feature type="region of interest" description="Disordered" evidence="2">
    <location>
        <begin position="1"/>
        <end position="80"/>
    </location>
</feature>
<feature type="coiled-coil region" evidence="1">
    <location>
        <begin position="99"/>
        <end position="133"/>
    </location>
</feature>
<sequence length="543" mass="60286">MASFESYGARSSMRGVPPADTGRQPTAFRTTEDSHGSGASRYFPAEHIHDGYGGIGRGPPPNRPPIRSYSSQYNSEPTGNNYRQGARGASAANIDPDPNSELTQLLRTMSLRLDRLEGENTELRSRNQELEEIVQAGNIPEPRNVADRGGASARGGILAQKKATRRRLRRGDAVNEAEFEDGNVGVHQEVNSEPEIDDNAAADVVSPPVGHKPEVSLAGKASELESDVRAARNALQDEVTRVFRNTIGIVGKTQYPEFTGDRFNETTGEKYSNPVFANAVNTAPNKEIVTAVANQVWAQLQKGPNFYPVGLELKDREVKFDRVLLTDMAKTSFRSCKEQWRAQNNEDVAARQEAHRAENRRNARRLTKVNQLKSAVPLYANTKNVDPKNVFELLDEQWMSDEMSGPEDDDVPGGKEVWATRMAFKAGLGDLNAAALAKHNFLEVLEAAWRSEELSETYHELAKLAFNALSHNERKKILYTRVRNTGRVSSRVPEKAPYNFGINQDWFNANKGNPAYQHLFVDWNTYPDPEGFGSTEAADANEE</sequence>
<dbReference type="AlphaFoldDB" id="A0AAV9ZRY4"/>